<dbReference type="EMBL" id="NKCI01000287">
    <property type="protein sequence ID" value="RSL44568.1"/>
    <property type="molecule type" value="Genomic_DNA"/>
</dbReference>
<organism evidence="1 2">
    <name type="scientific">Fusarium duplospermum</name>
    <dbReference type="NCBI Taxonomy" id="1325734"/>
    <lineage>
        <taxon>Eukaryota</taxon>
        <taxon>Fungi</taxon>
        <taxon>Dikarya</taxon>
        <taxon>Ascomycota</taxon>
        <taxon>Pezizomycotina</taxon>
        <taxon>Sordariomycetes</taxon>
        <taxon>Hypocreomycetidae</taxon>
        <taxon>Hypocreales</taxon>
        <taxon>Nectriaceae</taxon>
        <taxon>Fusarium</taxon>
        <taxon>Fusarium solani species complex</taxon>
    </lineage>
</organism>
<keyword evidence="2" id="KW-1185">Reference proteome</keyword>
<name>A0A428NUT2_9HYPO</name>
<comment type="caution">
    <text evidence="1">The sequence shown here is derived from an EMBL/GenBank/DDBJ whole genome shotgun (WGS) entry which is preliminary data.</text>
</comment>
<evidence type="ECO:0000313" key="2">
    <source>
        <dbReference type="Proteomes" id="UP000288168"/>
    </source>
</evidence>
<gene>
    <name evidence="1" type="ORF">CEP54_014630</name>
</gene>
<accession>A0A428NUT2</accession>
<reference evidence="1 2" key="1">
    <citation type="submission" date="2017-06" db="EMBL/GenBank/DDBJ databases">
        <title>Comparative genomic analysis of Ambrosia Fusariam Clade fungi.</title>
        <authorList>
            <person name="Stajich J.E."/>
            <person name="Carrillo J."/>
            <person name="Kijimoto T."/>
            <person name="Eskalen A."/>
            <person name="O'Donnell K."/>
            <person name="Kasson M."/>
        </authorList>
    </citation>
    <scope>NUCLEOTIDE SEQUENCE [LARGE SCALE GENOMIC DNA]</scope>
    <source>
        <strain evidence="1 2">NRRL62584</strain>
    </source>
</reference>
<evidence type="ECO:0000313" key="1">
    <source>
        <dbReference type="EMBL" id="RSL44568.1"/>
    </source>
</evidence>
<dbReference type="Proteomes" id="UP000288168">
    <property type="component" value="Unassembled WGS sequence"/>
</dbReference>
<protein>
    <submittedName>
        <fullName evidence="1">Uncharacterized protein</fullName>
    </submittedName>
</protein>
<dbReference type="AlphaFoldDB" id="A0A428NUT2"/>
<sequence>MSLSLNEVGFDRQLLIIDKPPVPKAADLFSSSTDIGDGEGILPLDRRDEVLHSAKVEDAGPRRWKHSFKDSVEFEGPSRRILIQPEIAAAFVLATECHTLGHEETGIIKILLGSGSRRLFKECSLGNDDGDCVTFYEGF</sequence>
<proteinExistence type="predicted"/>